<gene>
    <name evidence="2" type="ORF">CABS02_15327</name>
</gene>
<protein>
    <submittedName>
        <fullName evidence="2">Uncharacterized protein</fullName>
    </submittedName>
</protein>
<dbReference type="AlphaFoldDB" id="A0A9P9WZP4"/>
<name>A0A9P9WZP4_9PEZI</name>
<evidence type="ECO:0000256" key="1">
    <source>
        <dbReference type="SAM" id="MobiDB-lite"/>
    </source>
</evidence>
<evidence type="ECO:0000313" key="3">
    <source>
        <dbReference type="Proteomes" id="UP001056436"/>
    </source>
</evidence>
<proteinExistence type="predicted"/>
<sequence>MALRPSSRSSRLHHPCVSMPSSVLRPPRSYSHQVSEQQQQQQPVDRQDARWAVGQPAVQHQTTEQTPATLVSHPLDRFFPILLNAQAGRRQTGSTLRA</sequence>
<reference evidence="2" key="1">
    <citation type="submission" date="2019-01" db="EMBL/GenBank/DDBJ databases">
        <title>Colletotrichum abscissum LGMF1257.</title>
        <authorList>
            <person name="Baroncelli R."/>
        </authorList>
    </citation>
    <scope>NUCLEOTIDE SEQUENCE</scope>
    <source>
        <strain evidence="2">Ca142</strain>
    </source>
</reference>
<feature type="region of interest" description="Disordered" evidence="1">
    <location>
        <begin position="1"/>
        <end position="68"/>
    </location>
</feature>
<keyword evidence="3" id="KW-1185">Reference proteome</keyword>
<evidence type="ECO:0000313" key="2">
    <source>
        <dbReference type="EMBL" id="KAI3527644.1"/>
    </source>
</evidence>
<accession>A0A9P9WZP4</accession>
<feature type="compositionally biased region" description="Polar residues" evidence="1">
    <location>
        <begin position="58"/>
        <end position="68"/>
    </location>
</feature>
<comment type="caution">
    <text evidence="2">The sequence shown here is derived from an EMBL/GenBank/DDBJ whole genome shotgun (WGS) entry which is preliminary data.</text>
</comment>
<organism evidence="2 3">
    <name type="scientific">Colletotrichum abscissum</name>
    <dbReference type="NCBI Taxonomy" id="1671311"/>
    <lineage>
        <taxon>Eukaryota</taxon>
        <taxon>Fungi</taxon>
        <taxon>Dikarya</taxon>
        <taxon>Ascomycota</taxon>
        <taxon>Pezizomycotina</taxon>
        <taxon>Sordariomycetes</taxon>
        <taxon>Hypocreomycetidae</taxon>
        <taxon>Glomerellales</taxon>
        <taxon>Glomerellaceae</taxon>
        <taxon>Colletotrichum</taxon>
        <taxon>Colletotrichum acutatum species complex</taxon>
    </lineage>
</organism>
<dbReference type="EMBL" id="SDAQ01000297">
    <property type="protein sequence ID" value="KAI3527644.1"/>
    <property type="molecule type" value="Genomic_DNA"/>
</dbReference>
<dbReference type="Proteomes" id="UP001056436">
    <property type="component" value="Unassembled WGS sequence"/>
</dbReference>